<evidence type="ECO:0000256" key="2">
    <source>
        <dbReference type="ARBA" id="ARBA00022801"/>
    </source>
</evidence>
<dbReference type="Pfam" id="PF00692">
    <property type="entry name" value="dUTPase"/>
    <property type="match status" value="1"/>
</dbReference>
<dbReference type="SUPFAM" id="SSF51283">
    <property type="entry name" value="dUTPase-like"/>
    <property type="match status" value="1"/>
</dbReference>
<dbReference type="RefSeq" id="WP_155445395.1">
    <property type="nucleotide sequence ID" value="NZ_JAOQNR010000005.1"/>
</dbReference>
<dbReference type="PANTHER" id="PTHR11241:SF0">
    <property type="entry name" value="DEOXYURIDINE 5'-TRIPHOSPHATE NUCLEOTIDOHYDROLASE"/>
    <property type="match status" value="1"/>
</dbReference>
<dbReference type="Gene3D" id="2.70.40.10">
    <property type="match status" value="1"/>
</dbReference>
<evidence type="ECO:0000256" key="5">
    <source>
        <dbReference type="HAMAP-Rule" id="MF_00116"/>
    </source>
</evidence>
<dbReference type="NCBIfam" id="TIGR00576">
    <property type="entry name" value="dut"/>
    <property type="match status" value="1"/>
</dbReference>
<protein>
    <recommendedName>
        <fullName evidence="5">Deoxyuridine 5'-triphosphate nucleotidohydrolase</fullName>
        <shortName evidence="5">dUTPase</shortName>
        <ecNumber evidence="5">3.6.1.23</ecNumber>
    </recommendedName>
    <alternativeName>
        <fullName evidence="5">dUTP pyrophosphatase</fullName>
    </alternativeName>
</protein>
<dbReference type="CDD" id="cd07557">
    <property type="entry name" value="trimeric_dUTPase"/>
    <property type="match status" value="1"/>
</dbReference>
<dbReference type="GO" id="GO:0004170">
    <property type="term" value="F:dUTP diphosphatase activity"/>
    <property type="evidence" value="ECO:0007669"/>
    <property type="project" value="UniProtKB-UniRule"/>
</dbReference>
<dbReference type="EMBL" id="WNKS01000004">
    <property type="protein sequence ID" value="MTV30711.1"/>
    <property type="molecule type" value="Genomic_DNA"/>
</dbReference>
<dbReference type="Proteomes" id="UP000439113">
    <property type="component" value="Unassembled WGS sequence"/>
</dbReference>
<dbReference type="HAMAP" id="MF_00116">
    <property type="entry name" value="dUTPase_bact"/>
    <property type="match status" value="1"/>
</dbReference>
<dbReference type="GO" id="GO:0046081">
    <property type="term" value="P:dUTP catabolic process"/>
    <property type="evidence" value="ECO:0007669"/>
    <property type="project" value="InterPro"/>
</dbReference>
<keyword evidence="5" id="KW-0460">Magnesium</keyword>
<gene>
    <name evidence="5" type="primary">dut</name>
    <name evidence="7" type="ORF">GJ654_06865</name>
</gene>
<comment type="caution">
    <text evidence="7">The sequence shown here is derived from an EMBL/GenBank/DDBJ whole genome shotgun (WGS) entry which is preliminary data.</text>
</comment>
<proteinExistence type="inferred from homology"/>
<reference evidence="7 8" key="1">
    <citation type="submission" date="2019-11" db="EMBL/GenBank/DDBJ databases">
        <title>Whole-genome sequence of a Rhodoblastus acidophilus DSM 142.</title>
        <authorList>
            <person name="Kyndt J.A."/>
            <person name="Meyer T.E."/>
        </authorList>
    </citation>
    <scope>NUCLEOTIDE SEQUENCE [LARGE SCALE GENOMIC DNA]</scope>
    <source>
        <strain evidence="7 8">DSM 142</strain>
    </source>
</reference>
<keyword evidence="3 5" id="KW-0546">Nucleotide metabolism</keyword>
<dbReference type="AlphaFoldDB" id="A0A6N8DNF4"/>
<evidence type="ECO:0000313" key="8">
    <source>
        <dbReference type="Proteomes" id="UP000439113"/>
    </source>
</evidence>
<sequence length="160" mass="16648">MRPRRSAVELKIKRLPHAAGLPLPTYQSVGAAGFDLLAAVPADTPTTLPPGGRALIPTGLAVEIAAGYEAQTRPRSGLALKHGVTVLNAPGTIDSDYRGEVGIILINHGDAPFVVRRGDRIAQMVVAPAPQARLMEVDHLSSTARDAGGFGSTGIRTDVS</sequence>
<keyword evidence="2 5" id="KW-0378">Hydrolase</keyword>
<evidence type="ECO:0000259" key="6">
    <source>
        <dbReference type="Pfam" id="PF00692"/>
    </source>
</evidence>
<comment type="caution">
    <text evidence="5">Lacks conserved residue(s) required for the propagation of feature annotation.</text>
</comment>
<dbReference type="InterPro" id="IPR029054">
    <property type="entry name" value="dUTPase-like"/>
</dbReference>
<keyword evidence="5" id="KW-0479">Metal-binding</keyword>
<dbReference type="UniPathway" id="UPA00610">
    <property type="reaction ID" value="UER00666"/>
</dbReference>
<dbReference type="InterPro" id="IPR008181">
    <property type="entry name" value="dUTPase"/>
</dbReference>
<accession>A0A6N8DNF4</accession>
<dbReference type="PANTHER" id="PTHR11241">
    <property type="entry name" value="DEOXYURIDINE 5'-TRIPHOSPHATE NUCLEOTIDOHYDROLASE"/>
    <property type="match status" value="1"/>
</dbReference>
<dbReference type="InterPro" id="IPR036157">
    <property type="entry name" value="dUTPase-like_sf"/>
</dbReference>
<comment type="pathway">
    <text evidence="5">Pyrimidine metabolism; dUMP biosynthesis; dUMP from dCTP (dUTP route): step 2/2.</text>
</comment>
<organism evidence="7 8">
    <name type="scientific">Rhodoblastus acidophilus</name>
    <name type="common">Rhodopseudomonas acidophila</name>
    <dbReference type="NCBI Taxonomy" id="1074"/>
    <lineage>
        <taxon>Bacteria</taxon>
        <taxon>Pseudomonadati</taxon>
        <taxon>Pseudomonadota</taxon>
        <taxon>Alphaproteobacteria</taxon>
        <taxon>Hyphomicrobiales</taxon>
        <taxon>Rhodoblastaceae</taxon>
        <taxon>Rhodoblastus</taxon>
    </lineage>
</organism>
<comment type="function">
    <text evidence="5">This enzyme is involved in nucleotide metabolism: it produces dUMP, the immediate precursor of thymidine nucleotides and it decreases the intracellular concentration of dUTP so that uracil cannot be incorporated into DNA.</text>
</comment>
<evidence type="ECO:0000256" key="3">
    <source>
        <dbReference type="ARBA" id="ARBA00023080"/>
    </source>
</evidence>
<feature type="binding site" evidence="5">
    <location>
        <begin position="92"/>
        <end position="94"/>
    </location>
    <ligand>
        <name>substrate</name>
    </ligand>
</feature>
<comment type="catalytic activity">
    <reaction evidence="4 5">
        <text>dUTP + H2O = dUMP + diphosphate + H(+)</text>
        <dbReference type="Rhea" id="RHEA:10248"/>
        <dbReference type="ChEBI" id="CHEBI:15377"/>
        <dbReference type="ChEBI" id="CHEBI:15378"/>
        <dbReference type="ChEBI" id="CHEBI:33019"/>
        <dbReference type="ChEBI" id="CHEBI:61555"/>
        <dbReference type="ChEBI" id="CHEBI:246422"/>
        <dbReference type="EC" id="3.6.1.23"/>
    </reaction>
</comment>
<feature type="binding site" evidence="5">
    <location>
        <position position="88"/>
    </location>
    <ligand>
        <name>substrate</name>
    </ligand>
</feature>
<dbReference type="InterPro" id="IPR033704">
    <property type="entry name" value="dUTPase_trimeric"/>
</dbReference>
<evidence type="ECO:0000256" key="4">
    <source>
        <dbReference type="ARBA" id="ARBA00047686"/>
    </source>
</evidence>
<comment type="cofactor">
    <cofactor evidence="5">
        <name>Mg(2+)</name>
        <dbReference type="ChEBI" id="CHEBI:18420"/>
    </cofactor>
</comment>
<dbReference type="GO" id="GO:0006226">
    <property type="term" value="P:dUMP biosynthetic process"/>
    <property type="evidence" value="ECO:0007669"/>
    <property type="project" value="UniProtKB-UniRule"/>
</dbReference>
<feature type="binding site" evidence="5">
    <location>
        <begin position="75"/>
        <end position="77"/>
    </location>
    <ligand>
        <name>substrate</name>
    </ligand>
</feature>
<comment type="similarity">
    <text evidence="1 5">Belongs to the dUTPase family.</text>
</comment>
<evidence type="ECO:0000313" key="7">
    <source>
        <dbReference type="EMBL" id="MTV30711.1"/>
    </source>
</evidence>
<name>A0A6N8DNF4_RHOAC</name>
<feature type="domain" description="dUTPase-like" evidence="6">
    <location>
        <begin position="22"/>
        <end position="154"/>
    </location>
</feature>
<dbReference type="GO" id="GO:0000287">
    <property type="term" value="F:magnesium ion binding"/>
    <property type="evidence" value="ECO:0007669"/>
    <property type="project" value="UniProtKB-UniRule"/>
</dbReference>
<dbReference type="OrthoDB" id="9809956at2"/>
<dbReference type="EC" id="3.6.1.23" evidence="5"/>
<evidence type="ECO:0000256" key="1">
    <source>
        <dbReference type="ARBA" id="ARBA00006581"/>
    </source>
</evidence>
<dbReference type="NCBIfam" id="NF001862">
    <property type="entry name" value="PRK00601.1"/>
    <property type="match status" value="1"/>
</dbReference>